<comment type="caution">
    <text evidence="8">Lacks conserved residue(s) required for the propagation of feature annotation.</text>
</comment>
<evidence type="ECO:0000256" key="3">
    <source>
        <dbReference type="ARBA" id="ARBA00022448"/>
    </source>
</evidence>
<dbReference type="GO" id="GO:0051117">
    <property type="term" value="F:ATPase binding"/>
    <property type="evidence" value="ECO:0007669"/>
    <property type="project" value="TreeGrafter"/>
</dbReference>
<name>A0AAD9K450_9ANNE</name>
<evidence type="ECO:0000256" key="7">
    <source>
        <dbReference type="ARBA" id="ARBA00023136"/>
    </source>
</evidence>
<evidence type="ECO:0000256" key="2">
    <source>
        <dbReference type="ARBA" id="ARBA00009904"/>
    </source>
</evidence>
<evidence type="ECO:0000313" key="9">
    <source>
        <dbReference type="EMBL" id="KAK2164226.1"/>
    </source>
</evidence>
<protein>
    <recommendedName>
        <fullName evidence="8">V-type proton ATPase subunit a</fullName>
    </recommendedName>
</protein>
<evidence type="ECO:0000256" key="1">
    <source>
        <dbReference type="ARBA" id="ARBA00004141"/>
    </source>
</evidence>
<keyword evidence="4 8" id="KW-0812">Transmembrane</keyword>
<evidence type="ECO:0000313" key="10">
    <source>
        <dbReference type="Proteomes" id="UP001208570"/>
    </source>
</evidence>
<keyword evidence="8" id="KW-0375">Hydrogen ion transport</keyword>
<feature type="transmembrane region" description="Helical" evidence="8">
    <location>
        <begin position="25"/>
        <end position="48"/>
    </location>
</feature>
<keyword evidence="6 8" id="KW-0406">Ion transport</keyword>
<dbReference type="GO" id="GO:0046961">
    <property type="term" value="F:proton-transporting ATPase activity, rotational mechanism"/>
    <property type="evidence" value="ECO:0007669"/>
    <property type="project" value="InterPro"/>
</dbReference>
<comment type="function">
    <text evidence="8">Essential component of the vacuolar proton pump (V-ATPase), a multimeric enzyme that catalyzes the translocation of protons across the membranes. Required for assembly and activity of the V-ATPase.</text>
</comment>
<dbReference type="PANTHER" id="PTHR11629:SF63">
    <property type="entry name" value="V-TYPE PROTON ATPASE SUBUNIT A"/>
    <property type="match status" value="1"/>
</dbReference>
<keyword evidence="3 8" id="KW-0813">Transport</keyword>
<keyword evidence="5 8" id="KW-1133">Transmembrane helix</keyword>
<reference evidence="9" key="1">
    <citation type="journal article" date="2023" name="Mol. Biol. Evol.">
        <title>Third-Generation Sequencing Reveals the Adaptive Role of the Epigenome in Three Deep-Sea Polychaetes.</title>
        <authorList>
            <person name="Perez M."/>
            <person name="Aroh O."/>
            <person name="Sun Y."/>
            <person name="Lan Y."/>
            <person name="Juniper S.K."/>
            <person name="Young C.R."/>
            <person name="Angers B."/>
            <person name="Qian P.Y."/>
        </authorList>
    </citation>
    <scope>NUCLEOTIDE SEQUENCE</scope>
    <source>
        <strain evidence="9">P08H-3</strain>
    </source>
</reference>
<gene>
    <name evidence="9" type="ORF">LSH36_67g01037</name>
</gene>
<proteinExistence type="inferred from homology"/>
<comment type="caution">
    <text evidence="9">The sequence shown here is derived from an EMBL/GenBank/DDBJ whole genome shotgun (WGS) entry which is preliminary data.</text>
</comment>
<sequence>MLLGVLLSIWNLVFFKEYVRIICDFLPQLVFLLSIFGYLCSLIIVKWIAFSNPDCSPNILIGFINMFLFKYDNNEICSNRTWYPGQTVSQTMLIIIALLCALWMLLSKPLIIHIQNRKLIVNLQVVHVQISDRRNTQHSLESDDLSDIMVDTDDVPIVPPDNSQAEQVSFGELFIHQAIHTIEYCLGCVSHTASYLRLWALSLAHSQLSEVLWQMVMQRGIKIEGYLGAPMLFLVIIPFAFLTVTILLLMEGLSAFLHTLRLHWVEFQSKFYKGEGIPFQPFSFKEILEKGFE</sequence>
<dbReference type="EMBL" id="JAODUP010000067">
    <property type="protein sequence ID" value="KAK2164226.1"/>
    <property type="molecule type" value="Genomic_DNA"/>
</dbReference>
<dbReference type="GO" id="GO:0007035">
    <property type="term" value="P:vacuolar acidification"/>
    <property type="evidence" value="ECO:0007669"/>
    <property type="project" value="TreeGrafter"/>
</dbReference>
<evidence type="ECO:0000256" key="6">
    <source>
        <dbReference type="ARBA" id="ARBA00023065"/>
    </source>
</evidence>
<evidence type="ECO:0000256" key="5">
    <source>
        <dbReference type="ARBA" id="ARBA00022989"/>
    </source>
</evidence>
<dbReference type="GO" id="GO:0033179">
    <property type="term" value="C:proton-transporting V-type ATPase, V0 domain"/>
    <property type="evidence" value="ECO:0007669"/>
    <property type="project" value="InterPro"/>
</dbReference>
<dbReference type="GO" id="GO:0005886">
    <property type="term" value="C:plasma membrane"/>
    <property type="evidence" value="ECO:0007669"/>
    <property type="project" value="TreeGrafter"/>
</dbReference>
<feature type="transmembrane region" description="Helical" evidence="8">
    <location>
        <begin position="91"/>
        <end position="111"/>
    </location>
</feature>
<comment type="subcellular location">
    <subcellularLocation>
        <location evidence="1">Membrane</location>
        <topology evidence="1">Multi-pass membrane protein</topology>
    </subcellularLocation>
</comment>
<evidence type="ECO:0000256" key="8">
    <source>
        <dbReference type="RuleBase" id="RU361189"/>
    </source>
</evidence>
<dbReference type="Proteomes" id="UP001208570">
    <property type="component" value="Unassembled WGS sequence"/>
</dbReference>
<keyword evidence="7 8" id="KW-0472">Membrane</keyword>
<evidence type="ECO:0000256" key="4">
    <source>
        <dbReference type="ARBA" id="ARBA00022692"/>
    </source>
</evidence>
<feature type="transmembrane region" description="Helical" evidence="8">
    <location>
        <begin position="225"/>
        <end position="250"/>
    </location>
</feature>
<dbReference type="AlphaFoldDB" id="A0AAD9K450"/>
<dbReference type="GO" id="GO:0016471">
    <property type="term" value="C:vacuolar proton-transporting V-type ATPase complex"/>
    <property type="evidence" value="ECO:0007669"/>
    <property type="project" value="TreeGrafter"/>
</dbReference>
<dbReference type="Pfam" id="PF01496">
    <property type="entry name" value="V_ATPase_I"/>
    <property type="match status" value="1"/>
</dbReference>
<keyword evidence="10" id="KW-1185">Reference proteome</keyword>
<organism evidence="9 10">
    <name type="scientific">Paralvinella palmiformis</name>
    <dbReference type="NCBI Taxonomy" id="53620"/>
    <lineage>
        <taxon>Eukaryota</taxon>
        <taxon>Metazoa</taxon>
        <taxon>Spiralia</taxon>
        <taxon>Lophotrochozoa</taxon>
        <taxon>Annelida</taxon>
        <taxon>Polychaeta</taxon>
        <taxon>Sedentaria</taxon>
        <taxon>Canalipalpata</taxon>
        <taxon>Terebellida</taxon>
        <taxon>Terebelliformia</taxon>
        <taxon>Alvinellidae</taxon>
        <taxon>Paralvinella</taxon>
    </lineage>
</organism>
<dbReference type="PANTHER" id="PTHR11629">
    <property type="entry name" value="VACUOLAR PROTON ATPASES"/>
    <property type="match status" value="1"/>
</dbReference>
<accession>A0AAD9K450</accession>
<comment type="similarity">
    <text evidence="2 8">Belongs to the V-ATPase 116 kDa subunit family.</text>
</comment>
<dbReference type="InterPro" id="IPR002490">
    <property type="entry name" value="V-ATPase_116kDa_su"/>
</dbReference>